<proteinExistence type="predicted"/>
<dbReference type="RefSeq" id="WP_249710153.1">
    <property type="nucleotide sequence ID" value="NZ_JAMFMB010000013.1"/>
</dbReference>
<evidence type="ECO:0000313" key="2">
    <source>
        <dbReference type="Proteomes" id="UP001203880"/>
    </source>
</evidence>
<evidence type="ECO:0000313" key="1">
    <source>
        <dbReference type="EMBL" id="MCL6284168.1"/>
    </source>
</evidence>
<sequence>MTDHIVFCSGPMFSVGDLWEQYNIAAVLEAGGFGTYLAPRDGVEIAKMMGLLQDPEVWSQQGQEMLYIILKVGYAQDIYQLLGRCSSLVFNMDGRVPDGGSIVEVTTAYAAGLPLVIYKTTPVTLFGGVDNPMLQGLSTTWEYAHNTATIVPALLKRIEAQSHNSYTYTPPPNVSLVMEVGAMTADAGSELRRYLSGISNAPNAKAALEAGQKLIEWSKTNKAYQAAFGASAVM</sequence>
<dbReference type="Proteomes" id="UP001203880">
    <property type="component" value="Unassembled WGS sequence"/>
</dbReference>
<comment type="caution">
    <text evidence="1">The sequence shown here is derived from an EMBL/GenBank/DDBJ whole genome shotgun (WGS) entry which is preliminary data.</text>
</comment>
<reference evidence="1" key="1">
    <citation type="submission" date="2022-05" db="EMBL/GenBank/DDBJ databases">
        <authorList>
            <person name="Park J.-S."/>
        </authorList>
    </citation>
    <scope>NUCLEOTIDE SEQUENCE</scope>
    <source>
        <strain evidence="1">2012CJ41-6</strain>
    </source>
</reference>
<dbReference type="Gene3D" id="3.40.50.450">
    <property type="match status" value="1"/>
</dbReference>
<organism evidence="1 2">
    <name type="scientific">Ruegeria spongiae</name>
    <dbReference type="NCBI Taxonomy" id="2942209"/>
    <lineage>
        <taxon>Bacteria</taxon>
        <taxon>Pseudomonadati</taxon>
        <taxon>Pseudomonadota</taxon>
        <taxon>Alphaproteobacteria</taxon>
        <taxon>Rhodobacterales</taxon>
        <taxon>Roseobacteraceae</taxon>
        <taxon>Ruegeria</taxon>
    </lineage>
</organism>
<keyword evidence="2" id="KW-1185">Reference proteome</keyword>
<dbReference type="SUPFAM" id="SSF52309">
    <property type="entry name" value="N-(deoxy)ribosyltransferase-like"/>
    <property type="match status" value="1"/>
</dbReference>
<gene>
    <name evidence="1" type="ORF">M3P21_11590</name>
</gene>
<name>A0ABT0Q2R6_9RHOB</name>
<protein>
    <submittedName>
        <fullName evidence="1">Uncharacterized protein</fullName>
    </submittedName>
</protein>
<accession>A0ABT0Q2R6</accession>
<dbReference type="EMBL" id="JAMFMB010000013">
    <property type="protein sequence ID" value="MCL6284168.1"/>
    <property type="molecule type" value="Genomic_DNA"/>
</dbReference>